<evidence type="ECO:0000313" key="1">
    <source>
        <dbReference type="EMBL" id="KAJ8572717.1"/>
    </source>
</evidence>
<protein>
    <submittedName>
        <fullName evidence="1">Uncharacterized protein</fullName>
    </submittedName>
</protein>
<dbReference type="PANTHER" id="PTHR10242:SF4">
    <property type="entry name" value="OS07G0657600 PROTEIN"/>
    <property type="match status" value="1"/>
</dbReference>
<comment type="caution">
    <text evidence="1">The sequence shown here is derived from an EMBL/GenBank/DDBJ whole genome shotgun (WGS) entry which is preliminary data.</text>
</comment>
<reference evidence="2" key="1">
    <citation type="journal article" date="2023" name="Proc. Natl. Acad. Sci. U.S.A.">
        <title>Genomic and structural basis for evolution of tropane alkaloid biosynthesis.</title>
        <authorList>
            <person name="Wanga Y.-J."/>
            <person name="Taina T."/>
            <person name="Yua J.-Y."/>
            <person name="Lia J."/>
            <person name="Xua B."/>
            <person name="Chenc J."/>
            <person name="D'Auriad J.C."/>
            <person name="Huanga J.-P."/>
            <person name="Huanga S.-X."/>
        </authorList>
    </citation>
    <scope>NUCLEOTIDE SEQUENCE [LARGE SCALE GENOMIC DNA]</scope>
    <source>
        <strain evidence="2">cv. KIB-2019</strain>
    </source>
</reference>
<sequence>MQHRQEIDRRRSVVVELPLEDGAAFDLEKAVCSHGLFMMAPNRWDSLTKTLERPLRLSENINDDDHEQSLLVRISQPSDSPHSLLLRVFGTNSLCTIHQRSLLGQVRRMVRLSVEENKRLKDFQDICGEAKEREVGRVFRSPTLFEDMVKCILLCNCQ</sequence>
<dbReference type="OrthoDB" id="4951845at2759"/>
<dbReference type="GO" id="GO:0034039">
    <property type="term" value="F:8-oxo-7,8-dihydroguanine DNA N-glycosylase activity"/>
    <property type="evidence" value="ECO:0007669"/>
    <property type="project" value="TreeGrafter"/>
</dbReference>
<gene>
    <name evidence="1" type="ORF">K7X08_009228</name>
</gene>
<evidence type="ECO:0000313" key="2">
    <source>
        <dbReference type="Proteomes" id="UP001152561"/>
    </source>
</evidence>
<dbReference type="EMBL" id="JAJAGQ010000001">
    <property type="protein sequence ID" value="KAJ8572717.1"/>
    <property type="molecule type" value="Genomic_DNA"/>
</dbReference>
<organism evidence="1 2">
    <name type="scientific">Anisodus acutangulus</name>
    <dbReference type="NCBI Taxonomy" id="402998"/>
    <lineage>
        <taxon>Eukaryota</taxon>
        <taxon>Viridiplantae</taxon>
        <taxon>Streptophyta</taxon>
        <taxon>Embryophyta</taxon>
        <taxon>Tracheophyta</taxon>
        <taxon>Spermatophyta</taxon>
        <taxon>Magnoliopsida</taxon>
        <taxon>eudicotyledons</taxon>
        <taxon>Gunneridae</taxon>
        <taxon>Pentapetalae</taxon>
        <taxon>asterids</taxon>
        <taxon>lamiids</taxon>
        <taxon>Solanales</taxon>
        <taxon>Solanaceae</taxon>
        <taxon>Solanoideae</taxon>
        <taxon>Hyoscyameae</taxon>
        <taxon>Anisodus</taxon>
    </lineage>
</organism>
<dbReference type="Proteomes" id="UP001152561">
    <property type="component" value="Unassembled WGS sequence"/>
</dbReference>
<dbReference type="InterPro" id="IPR052054">
    <property type="entry name" value="Oxidative_DNA_repair_enzyme"/>
</dbReference>
<accession>A0A9Q1MYY1</accession>
<dbReference type="GO" id="GO:0006285">
    <property type="term" value="P:base-excision repair, AP site formation"/>
    <property type="evidence" value="ECO:0007669"/>
    <property type="project" value="TreeGrafter"/>
</dbReference>
<dbReference type="AlphaFoldDB" id="A0A9Q1MYY1"/>
<dbReference type="PANTHER" id="PTHR10242">
    <property type="entry name" value="8-OXOGUANINE DNA GLYCOSYLASE"/>
    <property type="match status" value="1"/>
</dbReference>
<keyword evidence="2" id="KW-1185">Reference proteome</keyword>
<name>A0A9Q1MYY1_9SOLA</name>
<proteinExistence type="predicted"/>
<dbReference type="GO" id="GO:0005634">
    <property type="term" value="C:nucleus"/>
    <property type="evidence" value="ECO:0007669"/>
    <property type="project" value="TreeGrafter"/>
</dbReference>